<dbReference type="InterPro" id="IPR020904">
    <property type="entry name" value="Sc_DH/Rdtase_CS"/>
</dbReference>
<dbReference type="GO" id="GO:0016616">
    <property type="term" value="F:oxidoreductase activity, acting on the CH-OH group of donors, NAD or NADP as acceptor"/>
    <property type="evidence" value="ECO:0007669"/>
    <property type="project" value="TreeGrafter"/>
</dbReference>
<dbReference type="EMBL" id="CYHE01000010">
    <property type="protein sequence ID" value="CUA98689.1"/>
    <property type="molecule type" value="Genomic_DNA"/>
</dbReference>
<dbReference type="InterPro" id="IPR057326">
    <property type="entry name" value="KR_dom"/>
</dbReference>
<comment type="similarity">
    <text evidence="1">Belongs to the short-chain dehydrogenases/reductases (SDR) family.</text>
</comment>
<dbReference type="SUPFAM" id="SSF51735">
    <property type="entry name" value="NAD(P)-binding Rossmann-fold domains"/>
    <property type="match status" value="1"/>
</dbReference>
<evidence type="ECO:0000259" key="3">
    <source>
        <dbReference type="SMART" id="SM00822"/>
    </source>
</evidence>
<dbReference type="InterPro" id="IPR002347">
    <property type="entry name" value="SDR_fam"/>
</dbReference>
<feature type="domain" description="Ketoreductase" evidence="3">
    <location>
        <begin position="6"/>
        <end position="189"/>
    </location>
</feature>
<dbReference type="GO" id="GO:0006633">
    <property type="term" value="P:fatty acid biosynthetic process"/>
    <property type="evidence" value="ECO:0007669"/>
    <property type="project" value="TreeGrafter"/>
</dbReference>
<dbReference type="AlphaFoldDB" id="A0A0K6I6C0"/>
<dbReference type="OrthoDB" id="9779623at2"/>
<dbReference type="PRINTS" id="PR00080">
    <property type="entry name" value="SDRFAMILY"/>
</dbReference>
<dbReference type="Gene3D" id="3.40.50.720">
    <property type="entry name" value="NAD(P)-binding Rossmann-like Domain"/>
    <property type="match status" value="1"/>
</dbReference>
<dbReference type="GO" id="GO:0048038">
    <property type="term" value="F:quinone binding"/>
    <property type="evidence" value="ECO:0007669"/>
    <property type="project" value="TreeGrafter"/>
</dbReference>
<sequence>MSLTNKVAIVTGASRGIGFAIARRFLSDGARVVIADIDDEAGEAAAEELKPLGDVLYVNCNVAEALDVRNLVAETLNAFGDIDILVNNAGIVAGTDFLNLEEADFDRVIQVNLKGSFLVSQAVARHMVERVEAGGTPGCIINMSSINAVLAIPSQIPYCVSKGGLAQLTRATALSLAPYGIRVNAIGPGSIMTDMLAAVNSDKAAKNRILSRTPLGRIGEASEIASVAAFLASDDASYMTGQTLYVDGGRMPLNYTVAVPDGD</sequence>
<evidence type="ECO:0000313" key="4">
    <source>
        <dbReference type="EMBL" id="CUA98689.1"/>
    </source>
</evidence>
<dbReference type="SMART" id="SM00822">
    <property type="entry name" value="PKS_KR"/>
    <property type="match status" value="1"/>
</dbReference>
<keyword evidence="2" id="KW-0560">Oxidoreductase</keyword>
<evidence type="ECO:0000256" key="1">
    <source>
        <dbReference type="ARBA" id="ARBA00006484"/>
    </source>
</evidence>
<dbReference type="NCBIfam" id="NF005559">
    <property type="entry name" value="PRK07231.1"/>
    <property type="match status" value="1"/>
</dbReference>
<name>A0A0K6I6C0_9HYPH</name>
<dbReference type="PROSITE" id="PS00061">
    <property type="entry name" value="ADH_SHORT"/>
    <property type="match status" value="1"/>
</dbReference>
<dbReference type="RefSeq" id="WP_055456447.1">
    <property type="nucleotide sequence ID" value="NZ_CYHE01000010.1"/>
</dbReference>
<dbReference type="Proteomes" id="UP000183900">
    <property type="component" value="Unassembled WGS sequence"/>
</dbReference>
<evidence type="ECO:0000313" key="5">
    <source>
        <dbReference type="Proteomes" id="UP000183900"/>
    </source>
</evidence>
<reference evidence="5" key="1">
    <citation type="submission" date="2015-08" db="EMBL/GenBank/DDBJ databases">
        <authorList>
            <person name="Varghese N."/>
        </authorList>
    </citation>
    <scope>NUCLEOTIDE SEQUENCE [LARGE SCALE GENOMIC DNA]</scope>
    <source>
        <strain evidence="5">DSM 23407</strain>
    </source>
</reference>
<evidence type="ECO:0000256" key="2">
    <source>
        <dbReference type="ARBA" id="ARBA00023002"/>
    </source>
</evidence>
<dbReference type="Pfam" id="PF13561">
    <property type="entry name" value="adh_short_C2"/>
    <property type="match status" value="1"/>
</dbReference>
<protein>
    <submittedName>
        <fullName evidence="4">NAD(P)-dependent dehydrogenase, short-chain alcohol dehydrogenase family</fullName>
    </submittedName>
</protein>
<proteinExistence type="inferred from homology"/>
<accession>A0A0K6I6C0</accession>
<dbReference type="PRINTS" id="PR00081">
    <property type="entry name" value="GDHRDH"/>
</dbReference>
<gene>
    <name evidence="4" type="ORF">Ga0061067_11099</name>
</gene>
<dbReference type="FunFam" id="3.40.50.720:FF:000084">
    <property type="entry name" value="Short-chain dehydrogenase reductase"/>
    <property type="match status" value="1"/>
</dbReference>
<organism evidence="4 5">
    <name type="scientific">Pannonibacter indicus</name>
    <dbReference type="NCBI Taxonomy" id="466044"/>
    <lineage>
        <taxon>Bacteria</taxon>
        <taxon>Pseudomonadati</taxon>
        <taxon>Pseudomonadota</taxon>
        <taxon>Alphaproteobacteria</taxon>
        <taxon>Hyphomicrobiales</taxon>
        <taxon>Stappiaceae</taxon>
        <taxon>Pannonibacter</taxon>
    </lineage>
</organism>
<keyword evidence="5" id="KW-1185">Reference proteome</keyword>
<dbReference type="InterPro" id="IPR036291">
    <property type="entry name" value="NAD(P)-bd_dom_sf"/>
</dbReference>
<dbReference type="PANTHER" id="PTHR42760:SF133">
    <property type="entry name" value="3-OXOACYL-[ACYL-CARRIER-PROTEIN] REDUCTASE"/>
    <property type="match status" value="1"/>
</dbReference>
<dbReference type="PANTHER" id="PTHR42760">
    <property type="entry name" value="SHORT-CHAIN DEHYDROGENASES/REDUCTASES FAMILY MEMBER"/>
    <property type="match status" value="1"/>
</dbReference>